<dbReference type="InterPro" id="IPR027417">
    <property type="entry name" value="P-loop_NTPase"/>
</dbReference>
<comment type="caution">
    <text evidence="2">The sequence shown here is derived from an EMBL/GenBank/DDBJ whole genome shotgun (WGS) entry which is preliminary data.</text>
</comment>
<sequence length="145" mass="16255">MDVVYALNEVFSDIYSSMTRVRSLRMERYSDAKIPKDLPTTLYLTYTQVEKESLITQGFGKGEGTRDVTILEAQSLTSEGTLIVRVAATHKLHDSVSHAVVAITRDTVSCVYHTDDVEDTIERFIKRAMAASENKIKDKNAKNGH</sequence>
<organism evidence="2 3">
    <name type="scientific">Eumeta variegata</name>
    <name type="common">Bagworm moth</name>
    <name type="synonym">Eumeta japonica</name>
    <dbReference type="NCBI Taxonomy" id="151549"/>
    <lineage>
        <taxon>Eukaryota</taxon>
        <taxon>Metazoa</taxon>
        <taxon>Ecdysozoa</taxon>
        <taxon>Arthropoda</taxon>
        <taxon>Hexapoda</taxon>
        <taxon>Insecta</taxon>
        <taxon>Pterygota</taxon>
        <taxon>Neoptera</taxon>
        <taxon>Endopterygota</taxon>
        <taxon>Lepidoptera</taxon>
        <taxon>Glossata</taxon>
        <taxon>Ditrysia</taxon>
        <taxon>Tineoidea</taxon>
        <taxon>Psychidae</taxon>
        <taxon>Oiketicinae</taxon>
        <taxon>Eumeta</taxon>
    </lineage>
</organism>
<name>A0A4C1VHG3_EUMVA</name>
<dbReference type="InterPro" id="IPR027351">
    <property type="entry name" value="(+)RNA_virus_helicase_core_dom"/>
</dbReference>
<feature type="domain" description="(+)RNA virus helicase C-terminal" evidence="1">
    <location>
        <begin position="5"/>
        <end position="114"/>
    </location>
</feature>
<dbReference type="AlphaFoldDB" id="A0A4C1VHG3"/>
<keyword evidence="3" id="KW-1185">Reference proteome</keyword>
<evidence type="ECO:0000313" key="3">
    <source>
        <dbReference type="Proteomes" id="UP000299102"/>
    </source>
</evidence>
<dbReference type="GO" id="GO:0005524">
    <property type="term" value="F:ATP binding"/>
    <property type="evidence" value="ECO:0007669"/>
    <property type="project" value="InterPro"/>
</dbReference>
<evidence type="ECO:0000313" key="2">
    <source>
        <dbReference type="EMBL" id="GBP37727.1"/>
    </source>
</evidence>
<dbReference type="Gene3D" id="3.40.50.300">
    <property type="entry name" value="P-loop containing nucleotide triphosphate hydrolases"/>
    <property type="match status" value="1"/>
</dbReference>
<dbReference type="OrthoDB" id="9995375at2759"/>
<evidence type="ECO:0000259" key="1">
    <source>
        <dbReference type="Pfam" id="PF01443"/>
    </source>
</evidence>
<proteinExistence type="predicted"/>
<protein>
    <recommendedName>
        <fullName evidence="1">(+)RNA virus helicase C-terminal domain-containing protein</fullName>
    </recommendedName>
</protein>
<dbReference type="Pfam" id="PF01443">
    <property type="entry name" value="Viral_helicase1"/>
    <property type="match status" value="1"/>
</dbReference>
<gene>
    <name evidence="2" type="ORF">EVAR_23777_1</name>
</gene>
<dbReference type="Proteomes" id="UP000299102">
    <property type="component" value="Unassembled WGS sequence"/>
</dbReference>
<dbReference type="EMBL" id="BGZK01000337">
    <property type="protein sequence ID" value="GBP37727.1"/>
    <property type="molecule type" value="Genomic_DNA"/>
</dbReference>
<reference evidence="2 3" key="1">
    <citation type="journal article" date="2019" name="Commun. Biol.">
        <title>The bagworm genome reveals a unique fibroin gene that provides high tensile strength.</title>
        <authorList>
            <person name="Kono N."/>
            <person name="Nakamura H."/>
            <person name="Ohtoshi R."/>
            <person name="Tomita M."/>
            <person name="Numata K."/>
            <person name="Arakawa K."/>
        </authorList>
    </citation>
    <scope>NUCLEOTIDE SEQUENCE [LARGE SCALE GENOMIC DNA]</scope>
</reference>
<accession>A0A4C1VHG3</accession>